<dbReference type="Proteomes" id="UP000297975">
    <property type="component" value="Unassembled WGS sequence"/>
</dbReference>
<evidence type="ECO:0000313" key="1">
    <source>
        <dbReference type="EMBL" id="TFB24992.1"/>
    </source>
</evidence>
<dbReference type="Pfam" id="PF08812">
    <property type="entry name" value="YtxC"/>
    <property type="match status" value="1"/>
</dbReference>
<dbReference type="OrthoDB" id="2986513at2"/>
<sequence>MKETLFLFQDEKDANQFYLFVLASTFNGNVQINGSEVRISNYSMLKQTSLVDLIFPFIVNYYVPRISNYLLKNTYYYHDDEIEQIIPFVLSVSSISKELHTDLSFSLYERLIYYLYTHQTRGLVDMKHLYLSLFQNEEAWIEIVGYGIEEWQFELNFQDKMNDIREYVFKRKPKLPKVVVNIKEDIRFFDSHGQPIREEVLKHFRRVSGTTVIEEYDQSKLVSTLLSIAPQQIDVYASNEHIHNLYWMMSIFQERMKLFPLEQFPFKFVE</sequence>
<keyword evidence="2" id="KW-1185">Reference proteome</keyword>
<comment type="caution">
    <text evidence="1">The sequence shown here is derived from an EMBL/GenBank/DDBJ whole genome shotgun (WGS) entry which is preliminary data.</text>
</comment>
<protein>
    <recommendedName>
        <fullName evidence="3">Sporulation protein YtxC</fullName>
    </recommendedName>
</protein>
<dbReference type="InterPro" id="IPR014199">
    <property type="entry name" value="Spore_YtxC"/>
</dbReference>
<dbReference type="EMBL" id="SOPW01000001">
    <property type="protein sequence ID" value="TFB24992.1"/>
    <property type="molecule type" value="Genomic_DNA"/>
</dbReference>
<dbReference type="AlphaFoldDB" id="A0A4Y8IT65"/>
<proteinExistence type="predicted"/>
<gene>
    <name evidence="1" type="ORF">E3U55_00965</name>
</gene>
<accession>A0A4Y8IT65</accession>
<organism evidence="1 2">
    <name type="scientific">Filobacillus milosensis</name>
    <dbReference type="NCBI Taxonomy" id="94137"/>
    <lineage>
        <taxon>Bacteria</taxon>
        <taxon>Bacillati</taxon>
        <taxon>Bacillota</taxon>
        <taxon>Bacilli</taxon>
        <taxon>Bacillales</taxon>
        <taxon>Bacillaceae</taxon>
        <taxon>Filobacillus</taxon>
    </lineage>
</organism>
<evidence type="ECO:0008006" key="3">
    <source>
        <dbReference type="Google" id="ProtNLM"/>
    </source>
</evidence>
<evidence type="ECO:0000313" key="2">
    <source>
        <dbReference type="Proteomes" id="UP000297975"/>
    </source>
</evidence>
<dbReference type="RefSeq" id="WP_134338452.1">
    <property type="nucleotide sequence ID" value="NZ_SOPW01000001.1"/>
</dbReference>
<reference evidence="1 2" key="1">
    <citation type="submission" date="2019-03" db="EMBL/GenBank/DDBJ databases">
        <authorList>
            <person name="He R.-H."/>
        </authorList>
    </citation>
    <scope>NUCLEOTIDE SEQUENCE [LARGE SCALE GENOMIC DNA]</scope>
    <source>
        <strain evidence="2">SH 714</strain>
    </source>
</reference>
<name>A0A4Y8IT65_9BACI</name>